<feature type="coiled-coil region" evidence="7">
    <location>
        <begin position="43"/>
        <end position="74"/>
    </location>
</feature>
<gene>
    <name evidence="12" type="ORF">G1C94_0732</name>
</gene>
<evidence type="ECO:0000259" key="11">
    <source>
        <dbReference type="Pfam" id="PF21088"/>
    </source>
</evidence>
<dbReference type="Pfam" id="PF21088">
    <property type="entry name" value="MS_channel_1st"/>
    <property type="match status" value="1"/>
</dbReference>
<keyword evidence="6 9" id="KW-0472">Membrane</keyword>
<feature type="region of interest" description="Disordered" evidence="8">
    <location>
        <begin position="1018"/>
        <end position="1061"/>
    </location>
</feature>
<feature type="transmembrane region" description="Helical" evidence="9">
    <location>
        <begin position="773"/>
        <end position="793"/>
    </location>
</feature>
<comment type="subcellular location">
    <subcellularLocation>
        <location evidence="1">Cell membrane</location>
        <topology evidence="1">Multi-pass membrane protein</topology>
    </subcellularLocation>
</comment>
<feature type="transmembrane region" description="Helical" evidence="9">
    <location>
        <begin position="619"/>
        <end position="640"/>
    </location>
</feature>
<evidence type="ECO:0000256" key="4">
    <source>
        <dbReference type="ARBA" id="ARBA00022692"/>
    </source>
</evidence>
<accession>A0ABX1SXM5</accession>
<dbReference type="SUPFAM" id="SSF82861">
    <property type="entry name" value="Mechanosensitive channel protein MscS (YggB), transmembrane region"/>
    <property type="match status" value="1"/>
</dbReference>
<proteinExistence type="inferred from homology"/>
<dbReference type="PANTHER" id="PTHR30460:SF0">
    <property type="entry name" value="MODERATE CONDUCTANCE MECHANOSENSITIVE CHANNEL YBIO"/>
    <property type="match status" value="1"/>
</dbReference>
<keyword evidence="5 9" id="KW-1133">Transmembrane helix</keyword>
<evidence type="ECO:0000259" key="10">
    <source>
        <dbReference type="Pfam" id="PF00924"/>
    </source>
</evidence>
<feature type="domain" description="Mechanosensitive ion channel MscS" evidence="10">
    <location>
        <begin position="860"/>
        <end position="922"/>
    </location>
</feature>
<evidence type="ECO:0000313" key="12">
    <source>
        <dbReference type="EMBL" id="NMN02110.1"/>
    </source>
</evidence>
<feature type="transmembrane region" description="Helical" evidence="9">
    <location>
        <begin position="342"/>
        <end position="360"/>
    </location>
</feature>
<keyword evidence="3" id="KW-1003">Cell membrane</keyword>
<evidence type="ECO:0000256" key="5">
    <source>
        <dbReference type="ARBA" id="ARBA00022989"/>
    </source>
</evidence>
<organism evidence="12 13">
    <name type="scientific">Bifidobacterium panos</name>
    <dbReference type="NCBI Taxonomy" id="2675321"/>
    <lineage>
        <taxon>Bacteria</taxon>
        <taxon>Bacillati</taxon>
        <taxon>Actinomycetota</taxon>
        <taxon>Actinomycetes</taxon>
        <taxon>Bifidobacteriales</taxon>
        <taxon>Bifidobacteriaceae</taxon>
        <taxon>Bifidobacterium</taxon>
    </lineage>
</organism>
<dbReference type="RefSeq" id="WP_216656831.1">
    <property type="nucleotide sequence ID" value="NZ_JAAIIJ010000014.1"/>
</dbReference>
<dbReference type="InterPro" id="IPR049142">
    <property type="entry name" value="MS_channel_1st"/>
</dbReference>
<evidence type="ECO:0000313" key="13">
    <source>
        <dbReference type="Proteomes" id="UP000553756"/>
    </source>
</evidence>
<comment type="similarity">
    <text evidence="2">Belongs to the MscS (TC 1.A.23) family.</text>
</comment>
<name>A0ABX1SXM5_9BIFI</name>
<dbReference type="Gene3D" id="2.30.30.60">
    <property type="match status" value="1"/>
</dbReference>
<comment type="caution">
    <text evidence="12">The sequence shown here is derived from an EMBL/GenBank/DDBJ whole genome shotgun (WGS) entry which is preliminary data.</text>
</comment>
<dbReference type="Proteomes" id="UP000553756">
    <property type="component" value="Unassembled WGS sequence"/>
</dbReference>
<feature type="domain" description="Mechanosensitive ion channel transmembrane helices 2/3" evidence="11">
    <location>
        <begin position="818"/>
        <end position="858"/>
    </location>
</feature>
<evidence type="ECO:0000256" key="9">
    <source>
        <dbReference type="SAM" id="Phobius"/>
    </source>
</evidence>
<feature type="transmembrane region" description="Helical" evidence="9">
    <location>
        <begin position="844"/>
        <end position="872"/>
    </location>
</feature>
<reference evidence="12 13" key="1">
    <citation type="submission" date="2020-02" db="EMBL/GenBank/DDBJ databases">
        <title>Characterization of phylogenetic diversity of novel bifidobacterial species isolated in Czech ZOOs.</title>
        <authorList>
            <person name="Lugli G.A."/>
            <person name="Vera N.B."/>
            <person name="Ventura M."/>
        </authorList>
    </citation>
    <scope>NUCLEOTIDE SEQUENCE [LARGE SCALE GENOMIC DNA]</scope>
    <source>
        <strain evidence="12 13">DSM 109963</strain>
    </source>
</reference>
<dbReference type="Gene3D" id="1.10.287.1260">
    <property type="match status" value="1"/>
</dbReference>
<keyword evidence="13" id="KW-1185">Reference proteome</keyword>
<keyword evidence="7" id="KW-0175">Coiled coil</keyword>
<evidence type="ECO:0000256" key="3">
    <source>
        <dbReference type="ARBA" id="ARBA00022475"/>
    </source>
</evidence>
<evidence type="ECO:0000256" key="8">
    <source>
        <dbReference type="SAM" id="MobiDB-lite"/>
    </source>
</evidence>
<dbReference type="InterPro" id="IPR045276">
    <property type="entry name" value="YbiO_bact"/>
</dbReference>
<evidence type="ECO:0000256" key="1">
    <source>
        <dbReference type="ARBA" id="ARBA00004651"/>
    </source>
</evidence>
<evidence type="ECO:0000256" key="6">
    <source>
        <dbReference type="ARBA" id="ARBA00023136"/>
    </source>
</evidence>
<evidence type="ECO:0000256" key="7">
    <source>
        <dbReference type="SAM" id="Coils"/>
    </source>
</evidence>
<protein>
    <submittedName>
        <fullName evidence="12">Small-conductance mechanosensitive channel</fullName>
    </submittedName>
</protein>
<dbReference type="Gene3D" id="3.30.70.100">
    <property type="match status" value="1"/>
</dbReference>
<sequence>MPHEVEAMSTRLKLKIAALVAVVIVCFVGTGLLLSSVQTKLSVSSYTEEMRHQNEQLKTTLEQADKETEESTSSFDEIFQAKADSISFMAHNNAGFEVSDTKMSEYKQLFDVDDVLVVSKDGQILAKAQDTKADFTHARFNQLRTVFSEENPTTAMEVTVSSQEWNERYYSSKIDDETMAVLEVSPKRLDDIIEDNSSLKATLKDITVGQHGYVMAVSAQDYTVQYHPDSSLIGTDALDDGLSVDDLEDGHFFHMTFNGTRLYSGVTKIGKTYYISSVLEKTLTASRNITVGVVLFAFGVVMAAVVLYGVFVLRDDERQGHIEEDYAPFGPVLYSKKIGSKAAVLSVVGLVVVIIVSFYMQTLFALSNESLVNTDRANSIAQTTANTSKRAEALRKEGDTRYLSKAKITAYILDQNPELENRASLLELAKVLKVDVINVFNIDGVRTASTDPSPSFTLSDDTKSQSYAFRKLLQSSGSLVQEAREDENGTMRQYIGVTTTDEQGLTDGLVQIAVSPKMLEELLSSVKIDRVLDGVKVGGNGFAFAIDKETGKIAYFPDSLVQGKKATDVGLKDDQIKGGYCNYLTIDGTQYYVSSVETEDYYLYVTRGDSELMDQRVRLTIDTGIEAFVCLVVIFLLLSFDLRKKAAAVQAEAESAAGANNNGGGEGSGGGSGDAGKAQPVVANPADQRIFDIQRPGTNRTMKTQSAASRWLRQSFKWDEKTPEGKLGTVLRWLFGLFVVLVFVGVVFKDTIFGSQSVFSYILGGGWSKGMNIFAVTAALMTACVIATVASAANELLRLLSGVVGARGETIIRLLCSIIKYGSVIGVLYYSLSLLGVDTATLLASAGLLTLAIGFGAQALVSDILSGLFIIFEGEFRVGDMIQVGTMGGTVIEIGVRTTKINDGLGNVLVLRNSQISNVMNKTKMDSYASVEFNLINGESLPYLENMLHNELPNVKKRLPSIVSGPFYKGVVALSDSATTVRIVATCAEQNRVQLERDLKREVKLLMSRYDIAPYQQSITHEQNKPKETAKDKREQATADRFNEEQKESAKLIGNNNEDSD</sequence>
<feature type="transmembrane region" description="Helical" evidence="9">
    <location>
        <begin position="289"/>
        <end position="313"/>
    </location>
</feature>
<dbReference type="PANTHER" id="PTHR30460">
    <property type="entry name" value="MODERATE CONDUCTANCE MECHANOSENSITIVE CHANNEL YBIO"/>
    <property type="match status" value="1"/>
</dbReference>
<dbReference type="InterPro" id="IPR006685">
    <property type="entry name" value="MscS_channel_2nd"/>
</dbReference>
<feature type="transmembrane region" description="Helical" evidence="9">
    <location>
        <begin position="730"/>
        <end position="748"/>
    </location>
</feature>
<feature type="region of interest" description="Disordered" evidence="8">
    <location>
        <begin position="655"/>
        <end position="678"/>
    </location>
</feature>
<evidence type="ECO:0000256" key="2">
    <source>
        <dbReference type="ARBA" id="ARBA00008017"/>
    </source>
</evidence>
<keyword evidence="4 9" id="KW-0812">Transmembrane</keyword>
<feature type="compositionally biased region" description="Gly residues" evidence="8">
    <location>
        <begin position="661"/>
        <end position="674"/>
    </location>
</feature>
<dbReference type="Pfam" id="PF00924">
    <property type="entry name" value="MS_channel_2nd"/>
    <property type="match status" value="1"/>
</dbReference>
<dbReference type="InterPro" id="IPR010920">
    <property type="entry name" value="LSM_dom_sf"/>
</dbReference>
<feature type="compositionally biased region" description="Basic and acidic residues" evidence="8">
    <location>
        <begin position="1022"/>
        <end position="1050"/>
    </location>
</feature>
<dbReference type="InterPro" id="IPR023408">
    <property type="entry name" value="MscS_beta-dom_sf"/>
</dbReference>
<dbReference type="InterPro" id="IPR011014">
    <property type="entry name" value="MscS_channel_TM-2"/>
</dbReference>
<feature type="transmembrane region" description="Helical" evidence="9">
    <location>
        <begin position="12"/>
        <end position="34"/>
    </location>
</feature>
<dbReference type="SUPFAM" id="SSF50182">
    <property type="entry name" value="Sm-like ribonucleoproteins"/>
    <property type="match status" value="1"/>
</dbReference>
<dbReference type="EMBL" id="JAAIIJ010000014">
    <property type="protein sequence ID" value="NMN02110.1"/>
    <property type="molecule type" value="Genomic_DNA"/>
</dbReference>
<dbReference type="Gene3D" id="3.30.450.20">
    <property type="entry name" value="PAS domain"/>
    <property type="match status" value="2"/>
</dbReference>
<feature type="transmembrane region" description="Helical" evidence="9">
    <location>
        <begin position="814"/>
        <end position="832"/>
    </location>
</feature>